<keyword evidence="2" id="KW-1185">Reference proteome</keyword>
<protein>
    <submittedName>
        <fullName evidence="1">Uncharacterized protein</fullName>
    </submittedName>
</protein>
<proteinExistence type="predicted"/>
<comment type="caution">
    <text evidence="1">The sequence shown here is derived from an EMBL/GenBank/DDBJ whole genome shotgun (WGS) entry which is preliminary data.</text>
</comment>
<gene>
    <name evidence="1" type="ORF">Goarm_003577</name>
</gene>
<dbReference type="EMBL" id="JABFAE010000011">
    <property type="protein sequence ID" value="MBA0841059.1"/>
    <property type="molecule type" value="Genomic_DNA"/>
</dbReference>
<reference evidence="1 2" key="1">
    <citation type="journal article" date="2019" name="Genome Biol. Evol.">
        <title>Insights into the evolution of the New World diploid cottons (Gossypium, subgenus Houzingenia) based on genome sequencing.</title>
        <authorList>
            <person name="Grover C.E."/>
            <person name="Arick M.A. 2nd"/>
            <person name="Thrash A."/>
            <person name="Conover J.L."/>
            <person name="Sanders W.S."/>
            <person name="Peterson D.G."/>
            <person name="Frelichowski J.E."/>
            <person name="Scheffler J.A."/>
            <person name="Scheffler B.E."/>
            <person name="Wendel J.F."/>
        </authorList>
    </citation>
    <scope>NUCLEOTIDE SEQUENCE [LARGE SCALE GENOMIC DNA]</scope>
    <source>
        <strain evidence="1">6</strain>
        <tissue evidence="1">Leaf</tissue>
    </source>
</reference>
<dbReference type="AlphaFoldDB" id="A0A7J9K444"/>
<accession>A0A7J9K444</accession>
<dbReference type="Proteomes" id="UP000593575">
    <property type="component" value="Unassembled WGS sequence"/>
</dbReference>
<evidence type="ECO:0000313" key="1">
    <source>
        <dbReference type="EMBL" id="MBA0841059.1"/>
    </source>
</evidence>
<name>A0A7J9K444_9ROSI</name>
<organism evidence="1 2">
    <name type="scientific">Gossypium armourianum</name>
    <dbReference type="NCBI Taxonomy" id="34283"/>
    <lineage>
        <taxon>Eukaryota</taxon>
        <taxon>Viridiplantae</taxon>
        <taxon>Streptophyta</taxon>
        <taxon>Embryophyta</taxon>
        <taxon>Tracheophyta</taxon>
        <taxon>Spermatophyta</taxon>
        <taxon>Magnoliopsida</taxon>
        <taxon>eudicotyledons</taxon>
        <taxon>Gunneridae</taxon>
        <taxon>Pentapetalae</taxon>
        <taxon>rosids</taxon>
        <taxon>malvids</taxon>
        <taxon>Malvales</taxon>
        <taxon>Malvaceae</taxon>
        <taxon>Malvoideae</taxon>
        <taxon>Gossypium</taxon>
    </lineage>
</organism>
<feature type="non-terminal residue" evidence="1">
    <location>
        <position position="1"/>
    </location>
</feature>
<evidence type="ECO:0000313" key="2">
    <source>
        <dbReference type="Proteomes" id="UP000593575"/>
    </source>
</evidence>
<sequence length="151" mass="17119">FALVDKNFSIFKKIRRLQIDNRKDCDFVCSTTKSVKRKKLACEGVSSMEKDMAYLCLNDEEKEVVKFGVEPNLQKLGYDLCLVGCCLTVSMVHFLAMKNTMANLWHILGGIQIMLKKNKYWDDGSRVWVGLVSEGTTKKSDDYTECLAEGG</sequence>